<feature type="transmembrane region" description="Helical" evidence="1">
    <location>
        <begin position="20"/>
        <end position="38"/>
    </location>
</feature>
<keyword evidence="1" id="KW-0812">Transmembrane</keyword>
<reference evidence="2" key="1">
    <citation type="submission" date="2020-10" db="EMBL/GenBank/DDBJ databases">
        <authorList>
            <person name="Gilroy R."/>
        </authorList>
    </citation>
    <scope>NUCLEOTIDE SEQUENCE</scope>
    <source>
        <strain evidence="2">ChiBcec15-4380</strain>
    </source>
</reference>
<evidence type="ECO:0000313" key="3">
    <source>
        <dbReference type="Proteomes" id="UP000824239"/>
    </source>
</evidence>
<sequence length="46" mass="5236">MASLLKKLQSLPKTRGGRAITWLIYAVMLLLVCIYFTGNGEFIYEL</sequence>
<dbReference type="Proteomes" id="UP000824239">
    <property type="component" value="Unassembled WGS sequence"/>
</dbReference>
<proteinExistence type="predicted"/>
<dbReference type="EMBL" id="DVHE01000056">
    <property type="protein sequence ID" value="HIR51002.1"/>
    <property type="molecule type" value="Genomic_DNA"/>
</dbReference>
<dbReference type="AlphaFoldDB" id="A0A9D1DI16"/>
<reference evidence="2" key="2">
    <citation type="journal article" date="2021" name="PeerJ">
        <title>Extensive microbial diversity within the chicken gut microbiome revealed by metagenomics and culture.</title>
        <authorList>
            <person name="Gilroy R."/>
            <person name="Ravi A."/>
            <person name="Getino M."/>
            <person name="Pursley I."/>
            <person name="Horton D.L."/>
            <person name="Alikhan N.F."/>
            <person name="Baker D."/>
            <person name="Gharbi K."/>
            <person name="Hall N."/>
            <person name="Watson M."/>
            <person name="Adriaenssens E.M."/>
            <person name="Foster-Nyarko E."/>
            <person name="Jarju S."/>
            <person name="Secka A."/>
            <person name="Antonio M."/>
            <person name="Oren A."/>
            <person name="Chaudhuri R.R."/>
            <person name="La Ragione R."/>
            <person name="Hildebrand F."/>
            <person name="Pallen M.J."/>
        </authorList>
    </citation>
    <scope>NUCLEOTIDE SEQUENCE</scope>
    <source>
        <strain evidence="2">ChiBcec15-4380</strain>
    </source>
</reference>
<protein>
    <submittedName>
        <fullName evidence="2">Uncharacterized protein</fullName>
    </submittedName>
</protein>
<accession>A0A9D1DI16</accession>
<name>A0A9D1DI16_9FIRM</name>
<evidence type="ECO:0000256" key="1">
    <source>
        <dbReference type="SAM" id="Phobius"/>
    </source>
</evidence>
<organism evidence="2 3">
    <name type="scientific">Candidatus Avoscillospira avicola</name>
    <dbReference type="NCBI Taxonomy" id="2840706"/>
    <lineage>
        <taxon>Bacteria</taxon>
        <taxon>Bacillati</taxon>
        <taxon>Bacillota</taxon>
        <taxon>Clostridia</taxon>
        <taxon>Eubacteriales</taxon>
        <taxon>Oscillospiraceae</taxon>
        <taxon>Oscillospiraceae incertae sedis</taxon>
        <taxon>Candidatus Avoscillospira</taxon>
    </lineage>
</organism>
<evidence type="ECO:0000313" key="2">
    <source>
        <dbReference type="EMBL" id="HIR51002.1"/>
    </source>
</evidence>
<comment type="caution">
    <text evidence="2">The sequence shown here is derived from an EMBL/GenBank/DDBJ whole genome shotgun (WGS) entry which is preliminary data.</text>
</comment>
<keyword evidence="1" id="KW-0472">Membrane</keyword>
<gene>
    <name evidence="2" type="ORF">IAA53_06930</name>
</gene>
<keyword evidence="1" id="KW-1133">Transmembrane helix</keyword>